<dbReference type="PANTHER" id="PTHR46512">
    <property type="entry name" value="PEPTIDYLPROLYL ISOMERASE"/>
    <property type="match status" value="1"/>
</dbReference>
<dbReference type="Gene3D" id="3.10.50.40">
    <property type="match status" value="3"/>
</dbReference>
<proteinExistence type="inferred from homology"/>
<dbReference type="FunFam" id="3.10.50.40:FF:000017">
    <property type="entry name" value="Peptidylprolyl isomerase"/>
    <property type="match status" value="1"/>
</dbReference>
<evidence type="ECO:0000256" key="8">
    <source>
        <dbReference type="PROSITE-ProRule" id="PRU00277"/>
    </source>
</evidence>
<dbReference type="PANTHER" id="PTHR46512:SF9">
    <property type="entry name" value="PEPTIDYLPROLYL ISOMERASE"/>
    <property type="match status" value="1"/>
</dbReference>
<dbReference type="InterPro" id="IPR011990">
    <property type="entry name" value="TPR-like_helical_dom_sf"/>
</dbReference>
<feature type="region of interest" description="Disordered" evidence="9">
    <location>
        <begin position="1"/>
        <end position="29"/>
    </location>
</feature>
<evidence type="ECO:0000256" key="7">
    <source>
        <dbReference type="ARBA" id="ARBA00023235"/>
    </source>
</evidence>
<evidence type="ECO:0000256" key="1">
    <source>
        <dbReference type="ARBA" id="ARBA00000971"/>
    </source>
</evidence>
<dbReference type="EC" id="5.2.1.8" evidence="3 8"/>
<feature type="compositionally biased region" description="Acidic residues" evidence="9">
    <location>
        <begin position="12"/>
        <end position="26"/>
    </location>
</feature>
<dbReference type="SUPFAM" id="SSF48452">
    <property type="entry name" value="TPR-like"/>
    <property type="match status" value="1"/>
</dbReference>
<evidence type="ECO:0000313" key="12">
    <source>
        <dbReference type="Proteomes" id="UP001289374"/>
    </source>
</evidence>
<dbReference type="PROSITE" id="PS50059">
    <property type="entry name" value="FKBP_PPIASE"/>
    <property type="match status" value="3"/>
</dbReference>
<evidence type="ECO:0000256" key="4">
    <source>
        <dbReference type="ARBA" id="ARBA00022737"/>
    </source>
</evidence>
<dbReference type="FunFam" id="1.25.40.10:FF:000008">
    <property type="entry name" value="Peptidylprolyl isomerase"/>
    <property type="match status" value="1"/>
</dbReference>
<evidence type="ECO:0000256" key="3">
    <source>
        <dbReference type="ARBA" id="ARBA00013194"/>
    </source>
</evidence>
<feature type="region of interest" description="Disordered" evidence="9">
    <location>
        <begin position="620"/>
        <end position="661"/>
    </location>
</feature>
<dbReference type="InterPro" id="IPR001179">
    <property type="entry name" value="PPIase_FKBP_dom"/>
</dbReference>
<comment type="caution">
    <text evidence="11">The sequence shown here is derived from an EMBL/GenBank/DDBJ whole genome shotgun (WGS) entry which is preliminary data.</text>
</comment>
<dbReference type="SUPFAM" id="SSF54534">
    <property type="entry name" value="FKBP-like"/>
    <property type="match status" value="3"/>
</dbReference>
<organism evidence="11 12">
    <name type="scientific">Sesamum angolense</name>
    <dbReference type="NCBI Taxonomy" id="2727404"/>
    <lineage>
        <taxon>Eukaryota</taxon>
        <taxon>Viridiplantae</taxon>
        <taxon>Streptophyta</taxon>
        <taxon>Embryophyta</taxon>
        <taxon>Tracheophyta</taxon>
        <taxon>Spermatophyta</taxon>
        <taxon>Magnoliopsida</taxon>
        <taxon>eudicotyledons</taxon>
        <taxon>Gunneridae</taxon>
        <taxon>Pentapetalae</taxon>
        <taxon>asterids</taxon>
        <taxon>lamiids</taxon>
        <taxon>Lamiales</taxon>
        <taxon>Pedaliaceae</taxon>
        <taxon>Sesamum</taxon>
    </lineage>
</organism>
<evidence type="ECO:0000256" key="6">
    <source>
        <dbReference type="ARBA" id="ARBA00023110"/>
    </source>
</evidence>
<keyword evidence="4" id="KW-0677">Repeat</keyword>
<dbReference type="SMART" id="SM00028">
    <property type="entry name" value="TPR"/>
    <property type="match status" value="3"/>
</dbReference>
<dbReference type="GO" id="GO:0003755">
    <property type="term" value="F:peptidyl-prolyl cis-trans isomerase activity"/>
    <property type="evidence" value="ECO:0007669"/>
    <property type="project" value="UniProtKB-KW"/>
</dbReference>
<sequence>MVEFSKVNLKDIEEDDEGEEEGEEVESAPPLKVGEEREIGSHGLKKKLMKRGLNWETPQFEYWFHFELENLYISYKNLYIDEVLEFYEVVWKNGKRGYGVLGIVFQEYHFISQSDPQLANSKHKANNYLQFVVHYVGSLSDGSIFISTRASNEPFTFKLGRGDIVLGLDHGIVTMTRGEMAIFTLPPELAYGASGRAGVPPNAVVQFEVELLSWITVVDVCKDGGIIKKIVDNGEQIGPPGDLDEVRVSYKAMLVDGTIVAQTHDEGVEFYIKDGHFCPALVKAIKTMKKGERVNLVVQPQCRCLWDVGKKSNDELPSIPPNSTLSISAELLSFKRVIDITGDLKVKKKVLREGEGTVTANEGAAVTVRYKAMLEDGTVFERKGIDGEQPLEFITDEEQTIVGLDRAVSTMKKHEYALVTISPEYGFGSTEVKQDLAVVPPSSTILYEVEMLDFVREKAPWEMSNTERIEAAARKKEEGNQLFKNGKYQRAAKKYDKAADYVGEDGSLTDNDEKVVKSLRVSCWLNGAACSLKLNNFGEAINLCSKILDVESCNVKALYRRAQAYMGVSVLYSAETDIKRALEADPHNREIKLIQKNLKRLQAESNRRDAKLYRAMFPSTSKDASTAAKKLKTGEDDTRDENVSALETENASVDRAASDCS</sequence>
<evidence type="ECO:0000313" key="11">
    <source>
        <dbReference type="EMBL" id="KAK4387616.1"/>
    </source>
</evidence>
<keyword evidence="7 8" id="KW-0413">Isomerase</keyword>
<comment type="catalytic activity">
    <reaction evidence="1 8">
        <text>[protein]-peptidylproline (omega=180) = [protein]-peptidylproline (omega=0)</text>
        <dbReference type="Rhea" id="RHEA:16237"/>
        <dbReference type="Rhea" id="RHEA-COMP:10747"/>
        <dbReference type="Rhea" id="RHEA-COMP:10748"/>
        <dbReference type="ChEBI" id="CHEBI:83833"/>
        <dbReference type="ChEBI" id="CHEBI:83834"/>
        <dbReference type="EC" id="5.2.1.8"/>
    </reaction>
</comment>
<dbReference type="InterPro" id="IPR050754">
    <property type="entry name" value="FKBP4/5/8-like"/>
</dbReference>
<evidence type="ECO:0000256" key="5">
    <source>
        <dbReference type="ARBA" id="ARBA00022803"/>
    </source>
</evidence>
<reference evidence="11" key="1">
    <citation type="submission" date="2020-06" db="EMBL/GenBank/DDBJ databases">
        <authorList>
            <person name="Li T."/>
            <person name="Hu X."/>
            <person name="Zhang T."/>
            <person name="Song X."/>
            <person name="Zhang H."/>
            <person name="Dai N."/>
            <person name="Sheng W."/>
            <person name="Hou X."/>
            <person name="Wei L."/>
        </authorList>
    </citation>
    <scope>NUCLEOTIDE SEQUENCE</scope>
    <source>
        <strain evidence="11">K16</strain>
        <tissue evidence="11">Leaf</tissue>
    </source>
</reference>
<keyword evidence="6 8" id="KW-0697">Rotamase</keyword>
<dbReference type="EMBL" id="JACGWL010000014">
    <property type="protein sequence ID" value="KAK4387616.1"/>
    <property type="molecule type" value="Genomic_DNA"/>
</dbReference>
<dbReference type="InterPro" id="IPR019734">
    <property type="entry name" value="TPR_rpt"/>
</dbReference>
<feature type="domain" description="PPIase FKBP-type" evidence="10">
    <location>
        <begin position="243"/>
        <end position="335"/>
    </location>
</feature>
<dbReference type="AlphaFoldDB" id="A0AAE1W6E7"/>
<feature type="domain" description="PPIase FKBP-type" evidence="10">
    <location>
        <begin position="128"/>
        <end position="215"/>
    </location>
</feature>
<keyword evidence="12" id="KW-1185">Reference proteome</keyword>
<dbReference type="Pfam" id="PF00254">
    <property type="entry name" value="FKBP_C"/>
    <property type="match status" value="3"/>
</dbReference>
<evidence type="ECO:0000259" key="10">
    <source>
        <dbReference type="PROSITE" id="PS50059"/>
    </source>
</evidence>
<protein>
    <recommendedName>
        <fullName evidence="3 8">peptidylprolyl isomerase</fullName>
        <ecNumber evidence="3 8">5.2.1.8</ecNumber>
    </recommendedName>
</protein>
<dbReference type="Proteomes" id="UP001289374">
    <property type="component" value="Unassembled WGS sequence"/>
</dbReference>
<evidence type="ECO:0000256" key="2">
    <source>
        <dbReference type="ARBA" id="ARBA00006577"/>
    </source>
</evidence>
<feature type="domain" description="PPIase FKBP-type" evidence="10">
    <location>
        <begin position="363"/>
        <end position="455"/>
    </location>
</feature>
<dbReference type="InterPro" id="IPR046357">
    <property type="entry name" value="PPIase_dom_sf"/>
</dbReference>
<accession>A0AAE1W6E7</accession>
<evidence type="ECO:0000256" key="9">
    <source>
        <dbReference type="SAM" id="MobiDB-lite"/>
    </source>
</evidence>
<name>A0AAE1W6E7_9LAMI</name>
<reference evidence="11" key="2">
    <citation type="journal article" date="2024" name="Plant">
        <title>Genomic evolution and insights into agronomic trait innovations of Sesamum species.</title>
        <authorList>
            <person name="Miao H."/>
            <person name="Wang L."/>
            <person name="Qu L."/>
            <person name="Liu H."/>
            <person name="Sun Y."/>
            <person name="Le M."/>
            <person name="Wang Q."/>
            <person name="Wei S."/>
            <person name="Zheng Y."/>
            <person name="Lin W."/>
            <person name="Duan Y."/>
            <person name="Cao H."/>
            <person name="Xiong S."/>
            <person name="Wang X."/>
            <person name="Wei L."/>
            <person name="Li C."/>
            <person name="Ma Q."/>
            <person name="Ju M."/>
            <person name="Zhao R."/>
            <person name="Li G."/>
            <person name="Mu C."/>
            <person name="Tian Q."/>
            <person name="Mei H."/>
            <person name="Zhang T."/>
            <person name="Gao T."/>
            <person name="Zhang H."/>
        </authorList>
    </citation>
    <scope>NUCLEOTIDE SEQUENCE</scope>
    <source>
        <strain evidence="11">K16</strain>
    </source>
</reference>
<dbReference type="Gene3D" id="1.25.40.10">
    <property type="entry name" value="Tetratricopeptide repeat domain"/>
    <property type="match status" value="1"/>
</dbReference>
<keyword evidence="5" id="KW-0802">TPR repeat</keyword>
<feature type="compositionally biased region" description="Basic and acidic residues" evidence="9">
    <location>
        <begin position="632"/>
        <end position="642"/>
    </location>
</feature>
<comment type="similarity">
    <text evidence="2">Belongs to the FKBP-type PPIase family.</text>
</comment>
<gene>
    <name evidence="11" type="ORF">Sango_2368200</name>
</gene>